<dbReference type="Gene3D" id="3.90.25.10">
    <property type="entry name" value="UDP-galactose 4-epimerase, domain 1"/>
    <property type="match status" value="1"/>
</dbReference>
<dbReference type="RefSeq" id="WP_172159323.1">
    <property type="nucleotide sequence ID" value="NZ_CP053564.1"/>
</dbReference>
<dbReference type="KEGG" id="pbro:HOP40_15865"/>
<name>A0A6M6JIW1_9PSEU</name>
<dbReference type="SUPFAM" id="SSF51735">
    <property type="entry name" value="NAD(P)-binding Rossmann-fold domains"/>
    <property type="match status" value="1"/>
</dbReference>
<dbReference type="InterPro" id="IPR036291">
    <property type="entry name" value="NAD(P)-bd_dom_sf"/>
</dbReference>
<evidence type="ECO:0000256" key="1">
    <source>
        <dbReference type="ARBA" id="ARBA00006328"/>
    </source>
</evidence>
<organism evidence="4 5">
    <name type="scientific">Pseudonocardia broussonetiae</name>
    <dbReference type="NCBI Taxonomy" id="2736640"/>
    <lineage>
        <taxon>Bacteria</taxon>
        <taxon>Bacillati</taxon>
        <taxon>Actinomycetota</taxon>
        <taxon>Actinomycetes</taxon>
        <taxon>Pseudonocardiales</taxon>
        <taxon>Pseudonocardiaceae</taxon>
        <taxon>Pseudonocardia</taxon>
    </lineage>
</organism>
<keyword evidence="2" id="KW-0521">NADP</keyword>
<dbReference type="Gene3D" id="3.40.50.720">
    <property type="entry name" value="NAD(P)-binding Rossmann-like Domain"/>
    <property type="match status" value="1"/>
</dbReference>
<proteinExistence type="inferred from homology"/>
<sequence length="288" mass="31512">MDRGIVAVTGATGRQGSAVARALLADGWRVRGLTRDPESERARALAVLGAEMVPADMEDPAALDRAFAGVHGVYSVQNPQISGLAGEIRQGCKVAEAAERADVQHLVYASAGTGERGTGIGSWESKLDVEQRLRELEVPVTVLRPTAFMELMTDPAFYPAAGVWHVWPRIAGGSFEVLWLSCRDLGVIAAKVFADPQRYLGGDLTLAADRRSLDECRHIYARVHGRNPRRFPMPVWMLQRFSADTVALWRWLRATGFDADLGVARAIHPAALSVEAWLHQQRVEPNNA</sequence>
<dbReference type="Pfam" id="PF05368">
    <property type="entry name" value="NmrA"/>
    <property type="match status" value="1"/>
</dbReference>
<dbReference type="CDD" id="cd05251">
    <property type="entry name" value="NmrA_like_SDR_a"/>
    <property type="match status" value="1"/>
</dbReference>
<keyword evidence="5" id="KW-1185">Reference proteome</keyword>
<dbReference type="Proteomes" id="UP000505377">
    <property type="component" value="Chromosome"/>
</dbReference>
<evidence type="ECO:0000259" key="3">
    <source>
        <dbReference type="Pfam" id="PF05368"/>
    </source>
</evidence>
<comment type="similarity">
    <text evidence="1">Belongs to the NmrA-type oxidoreductase family.</text>
</comment>
<evidence type="ECO:0000313" key="5">
    <source>
        <dbReference type="Proteomes" id="UP000505377"/>
    </source>
</evidence>
<evidence type="ECO:0000313" key="4">
    <source>
        <dbReference type="EMBL" id="QJY47103.1"/>
    </source>
</evidence>
<dbReference type="EMBL" id="CP053564">
    <property type="protein sequence ID" value="QJY47103.1"/>
    <property type="molecule type" value="Genomic_DNA"/>
</dbReference>
<evidence type="ECO:0000256" key="2">
    <source>
        <dbReference type="ARBA" id="ARBA00022857"/>
    </source>
</evidence>
<dbReference type="InterPro" id="IPR008030">
    <property type="entry name" value="NmrA-like"/>
</dbReference>
<dbReference type="AlphaFoldDB" id="A0A6M6JIW1"/>
<feature type="domain" description="NmrA-like" evidence="3">
    <location>
        <begin position="5"/>
        <end position="238"/>
    </location>
</feature>
<dbReference type="PANTHER" id="PTHR42748:SF7">
    <property type="entry name" value="NMRA LIKE REDOX SENSOR 1-RELATED"/>
    <property type="match status" value="1"/>
</dbReference>
<dbReference type="PANTHER" id="PTHR42748">
    <property type="entry name" value="NITROGEN METABOLITE REPRESSION PROTEIN NMRA FAMILY MEMBER"/>
    <property type="match status" value="1"/>
</dbReference>
<dbReference type="InterPro" id="IPR051164">
    <property type="entry name" value="NmrA-like_oxidored"/>
</dbReference>
<reference evidence="4 5" key="1">
    <citation type="submission" date="2020-05" db="EMBL/GenBank/DDBJ databases">
        <authorList>
            <person name="Mo P."/>
        </authorList>
    </citation>
    <scope>NUCLEOTIDE SEQUENCE [LARGE SCALE GENOMIC DNA]</scope>
    <source>
        <strain evidence="4 5">Gen01</strain>
    </source>
</reference>
<protein>
    <submittedName>
        <fullName evidence="4">NmrA/HSCARG family protein</fullName>
    </submittedName>
</protein>
<gene>
    <name evidence="4" type="ORF">HOP40_15865</name>
</gene>
<accession>A0A6M6JIW1</accession>